<proteinExistence type="predicted"/>
<dbReference type="EMBL" id="CP024785">
    <property type="protein sequence ID" value="AUB36039.1"/>
    <property type="molecule type" value="Genomic_DNA"/>
</dbReference>
<accession>A0A2K8SKR9</accession>
<organism evidence="1 2">
    <name type="scientific">Nostoc flagelliforme CCNUN1</name>
    <dbReference type="NCBI Taxonomy" id="2038116"/>
    <lineage>
        <taxon>Bacteria</taxon>
        <taxon>Bacillati</taxon>
        <taxon>Cyanobacteriota</taxon>
        <taxon>Cyanophyceae</taxon>
        <taxon>Nostocales</taxon>
        <taxon>Nostocaceae</taxon>
        <taxon>Nostoc</taxon>
    </lineage>
</organism>
<evidence type="ECO:0000313" key="2">
    <source>
        <dbReference type="Proteomes" id="UP000232003"/>
    </source>
</evidence>
<gene>
    <name evidence="1" type="ORF">COO91_01938</name>
</gene>
<dbReference type="Proteomes" id="UP000232003">
    <property type="component" value="Chromosome"/>
</dbReference>
<dbReference type="RefSeq" id="WP_100898062.1">
    <property type="nucleotide sequence ID" value="NZ_CP024785.1"/>
</dbReference>
<reference evidence="1 2" key="1">
    <citation type="submission" date="2017-11" db="EMBL/GenBank/DDBJ databases">
        <title>Complete genome of a free-living desiccation-tolerant cyanobacterium and its photosynthetic adaptation to extreme terrestrial habitat.</title>
        <authorList>
            <person name="Shang J."/>
        </authorList>
    </citation>
    <scope>NUCLEOTIDE SEQUENCE [LARGE SCALE GENOMIC DNA]</scope>
    <source>
        <strain evidence="1 2">CCNUN1</strain>
    </source>
</reference>
<protein>
    <submittedName>
        <fullName evidence="1">Uncharacterized protein</fullName>
    </submittedName>
</protein>
<keyword evidence="2" id="KW-1185">Reference proteome</keyword>
<dbReference type="KEGG" id="nfl:COO91_01938"/>
<name>A0A2K8SKR9_9NOSO</name>
<sequence length="166" mass="18886">MPLIEAMTITTTRRQGGPRPGAGRKKIPKDPIHRIRVADSIHELLATITSQINERSLHRSWMSDAFAQILSNLPVDDRLIDRLLAIAELPDVKVLPPGKLIQVREEHLNELVQITQMMRSRAKKCHAPPLSLAASAIILLYYQSRQKPPIDQLDHDNHLPNRQEIR</sequence>
<dbReference type="AlphaFoldDB" id="A0A2K8SKR9"/>
<evidence type="ECO:0000313" key="1">
    <source>
        <dbReference type="EMBL" id="AUB36039.1"/>
    </source>
</evidence>